<dbReference type="SUPFAM" id="SSF54928">
    <property type="entry name" value="RNA-binding domain, RBD"/>
    <property type="match status" value="1"/>
</dbReference>
<dbReference type="PROSITE" id="PS50102">
    <property type="entry name" value="RRM"/>
    <property type="match status" value="1"/>
</dbReference>
<dbReference type="PANTHER" id="PTHR45735">
    <property type="entry name" value="CLEAVAGE STIMULATION FACTOR SUBUNIT 2"/>
    <property type="match status" value="1"/>
</dbReference>
<dbReference type="AlphaFoldDB" id="A0AAU9JSS3"/>
<dbReference type="GO" id="GO:0003729">
    <property type="term" value="F:mRNA binding"/>
    <property type="evidence" value="ECO:0007669"/>
    <property type="project" value="TreeGrafter"/>
</dbReference>
<dbReference type="CDD" id="cd12398">
    <property type="entry name" value="RRM_CSTF2_RNA15_like"/>
    <property type="match status" value="1"/>
</dbReference>
<evidence type="ECO:0000256" key="1">
    <source>
        <dbReference type="PROSITE-ProRule" id="PRU00176"/>
    </source>
</evidence>
<dbReference type="InterPro" id="IPR035979">
    <property type="entry name" value="RBD_domain_sf"/>
</dbReference>
<protein>
    <recommendedName>
        <fullName evidence="2">RRM domain-containing protein</fullName>
    </recommendedName>
</protein>
<dbReference type="InterPro" id="IPR000504">
    <property type="entry name" value="RRM_dom"/>
</dbReference>
<evidence type="ECO:0000313" key="3">
    <source>
        <dbReference type="EMBL" id="CAG9330303.1"/>
    </source>
</evidence>
<keyword evidence="1" id="KW-0694">RNA-binding</keyword>
<dbReference type="GO" id="GO:0005847">
    <property type="term" value="C:mRNA cleavage and polyadenylation specificity factor complex"/>
    <property type="evidence" value="ECO:0007669"/>
    <property type="project" value="TreeGrafter"/>
</dbReference>
<sequence>MSRENTAERCVFVGNIPYDAKEEDLKTFFERIGPVLSFRLIRDRESNKPRGYGFCEFKEKEYARSAIRNMNQIEFSGRSLRVDYSEKHRNALSLPEGPKMQNSLQDLFSRLTSQESLYLFSLLQQYAYHDEEELYTILKSRPYLLFALLKLMYRMNSDYSSYRSHSQEGLLPLPIDDMMIYPYFQNRPF</sequence>
<dbReference type="Pfam" id="PF00076">
    <property type="entry name" value="RRM_1"/>
    <property type="match status" value="1"/>
</dbReference>
<feature type="domain" description="RRM" evidence="2">
    <location>
        <begin position="9"/>
        <end position="87"/>
    </location>
</feature>
<accession>A0AAU9JSS3</accession>
<dbReference type="InterPro" id="IPR012677">
    <property type="entry name" value="Nucleotide-bd_a/b_plait_sf"/>
</dbReference>
<organism evidence="3 4">
    <name type="scientific">Blepharisma stoltei</name>
    <dbReference type="NCBI Taxonomy" id="1481888"/>
    <lineage>
        <taxon>Eukaryota</taxon>
        <taxon>Sar</taxon>
        <taxon>Alveolata</taxon>
        <taxon>Ciliophora</taxon>
        <taxon>Postciliodesmatophora</taxon>
        <taxon>Heterotrichea</taxon>
        <taxon>Heterotrichida</taxon>
        <taxon>Blepharismidae</taxon>
        <taxon>Blepharisma</taxon>
    </lineage>
</organism>
<evidence type="ECO:0000313" key="4">
    <source>
        <dbReference type="Proteomes" id="UP001162131"/>
    </source>
</evidence>
<keyword evidence="4" id="KW-1185">Reference proteome</keyword>
<reference evidence="3" key="1">
    <citation type="submission" date="2021-09" db="EMBL/GenBank/DDBJ databases">
        <authorList>
            <consortium name="AG Swart"/>
            <person name="Singh M."/>
            <person name="Singh A."/>
            <person name="Seah K."/>
            <person name="Emmerich C."/>
        </authorList>
    </citation>
    <scope>NUCLEOTIDE SEQUENCE</scope>
    <source>
        <strain evidence="3">ATCC30299</strain>
    </source>
</reference>
<evidence type="ECO:0000259" key="2">
    <source>
        <dbReference type="PROSITE" id="PS50102"/>
    </source>
</evidence>
<dbReference type="Gene3D" id="3.30.70.330">
    <property type="match status" value="1"/>
</dbReference>
<dbReference type="Proteomes" id="UP001162131">
    <property type="component" value="Unassembled WGS sequence"/>
</dbReference>
<proteinExistence type="predicted"/>
<dbReference type="SMART" id="SM00360">
    <property type="entry name" value="RRM"/>
    <property type="match status" value="1"/>
</dbReference>
<comment type="caution">
    <text evidence="3">The sequence shown here is derived from an EMBL/GenBank/DDBJ whole genome shotgun (WGS) entry which is preliminary data.</text>
</comment>
<dbReference type="PANTHER" id="PTHR45735:SF2">
    <property type="entry name" value="CLEAVAGE STIMULATION FACTOR SUBUNIT 2"/>
    <property type="match status" value="1"/>
</dbReference>
<name>A0AAU9JSS3_9CILI</name>
<gene>
    <name evidence="3" type="ORF">BSTOLATCC_MIC50902</name>
</gene>
<dbReference type="EMBL" id="CAJZBQ010000051">
    <property type="protein sequence ID" value="CAG9330303.1"/>
    <property type="molecule type" value="Genomic_DNA"/>
</dbReference>